<dbReference type="OrthoDB" id="442837at2759"/>
<dbReference type="GO" id="GO:0009986">
    <property type="term" value="C:cell surface"/>
    <property type="evidence" value="ECO:0007669"/>
    <property type="project" value="TreeGrafter"/>
</dbReference>
<dbReference type="PANTHER" id="PTHR31297">
    <property type="entry name" value="GLUCAN ENDO-1,6-BETA-GLUCOSIDASE B"/>
    <property type="match status" value="1"/>
</dbReference>
<comment type="caution">
    <text evidence="3">The sequence shown here is derived from an EMBL/GenBank/DDBJ whole genome shotgun (WGS) entry which is preliminary data.</text>
</comment>
<dbReference type="PANTHER" id="PTHR31297:SF38">
    <property type="entry name" value="X8 DOMAIN-CONTAINING PROTEIN"/>
    <property type="match status" value="1"/>
</dbReference>
<dbReference type="InterPro" id="IPR017853">
    <property type="entry name" value="GH"/>
</dbReference>
<keyword evidence="1" id="KW-0378">Hydrolase</keyword>
<name>A0A1Q9E8H4_SYMMI</name>
<dbReference type="InterPro" id="IPR050386">
    <property type="entry name" value="Glycosyl_hydrolase_5"/>
</dbReference>
<proteinExistence type="predicted"/>
<dbReference type="SUPFAM" id="SSF51445">
    <property type="entry name" value="(Trans)glycosidases"/>
    <property type="match status" value="1"/>
</dbReference>
<evidence type="ECO:0000256" key="1">
    <source>
        <dbReference type="ARBA" id="ARBA00022801"/>
    </source>
</evidence>
<dbReference type="GO" id="GO:0005576">
    <property type="term" value="C:extracellular region"/>
    <property type="evidence" value="ECO:0007669"/>
    <property type="project" value="TreeGrafter"/>
</dbReference>
<gene>
    <name evidence="3" type="ORF">AK812_SmicGene13310</name>
</gene>
<dbReference type="GO" id="GO:0008422">
    <property type="term" value="F:beta-glucosidase activity"/>
    <property type="evidence" value="ECO:0007669"/>
    <property type="project" value="TreeGrafter"/>
</dbReference>
<accession>A0A1Q9E8H4</accession>
<dbReference type="GO" id="GO:0009251">
    <property type="term" value="P:glucan catabolic process"/>
    <property type="evidence" value="ECO:0007669"/>
    <property type="project" value="TreeGrafter"/>
</dbReference>
<sequence>MDSLDPCYFLYRHNDAVVAVLGIHVDDVIAAALEGHAGVLDDVHSKFEWGSPWVSRDFKFVGRHIKQKDDGTITIDQEGYVAEVPLTKTKLDPSTPLKDYSDLVTEYRSGIGSLRWLAGTTRGDISADVSLIQNPPRATQDSVVRIHPVNLTNLLFICYGDSGWGNACGGKSQGGLLVVATDDSVYTEPRPGSIFEWKSYRHQRVLRSTLAAEACALDRAQDYGNYFALMFSEMTDGSFIATHNQRPAYPVIPVTDSRSVWDSVHRMSTTFAEKRVEVDIAGLRKSCRGLRWVPTEQQKADCLTKRSRTLCDEFRQFLVNPVVTLTDARAAEDMFTGQANVRLPITWAAFADALGPLDQAVYASHNADLDIITVPDPFYKDNASLVTIPRKLLTDFLHEARAHGLSVILDVHAYPGGASHGTYNGVWPLKCAFWTEKSRIGSTSLTQIGLWIVDKLVHWIENMDLEAQGTIAGVTLMNEPGHMNRWKQFAPDQAILSWLGEASARFLSSRLPVGLKLYVSLVETAFQDFGGLAVPWYQQAFTLEERRTRVVADVHYYMAWNHGNCDGRSDGLGAYSCGADPATYAGVLNSCAAGFARSSYFRWASQGGLVSVSEFSVGTADAIDVACKEPTLLWTMLTEQLAAFRKYYFESVIWTWKMPYAPDFEPGWSLQWLLRQSQSSVI</sequence>
<dbReference type="Gene3D" id="3.20.20.80">
    <property type="entry name" value="Glycosidases"/>
    <property type="match status" value="1"/>
</dbReference>
<reference evidence="3 4" key="1">
    <citation type="submission" date="2016-02" db="EMBL/GenBank/DDBJ databases">
        <title>Genome analysis of coral dinoflagellate symbionts highlights evolutionary adaptations to a symbiotic lifestyle.</title>
        <authorList>
            <person name="Aranda M."/>
            <person name="Li Y."/>
            <person name="Liew Y.J."/>
            <person name="Baumgarten S."/>
            <person name="Simakov O."/>
            <person name="Wilson M."/>
            <person name="Piel J."/>
            <person name="Ashoor H."/>
            <person name="Bougouffa S."/>
            <person name="Bajic V.B."/>
            <person name="Ryu T."/>
            <person name="Ravasi T."/>
            <person name="Bayer T."/>
            <person name="Micklem G."/>
            <person name="Kim H."/>
            <person name="Bhak J."/>
            <person name="Lajeunesse T.C."/>
            <person name="Voolstra C.R."/>
        </authorList>
    </citation>
    <scope>NUCLEOTIDE SEQUENCE [LARGE SCALE GENOMIC DNA]</scope>
    <source>
        <strain evidence="3 4">CCMP2467</strain>
    </source>
</reference>
<evidence type="ECO:0000313" key="3">
    <source>
        <dbReference type="EMBL" id="OLQ03721.1"/>
    </source>
</evidence>
<keyword evidence="2" id="KW-0326">Glycosidase</keyword>
<organism evidence="3 4">
    <name type="scientific">Symbiodinium microadriaticum</name>
    <name type="common">Dinoflagellate</name>
    <name type="synonym">Zooxanthella microadriatica</name>
    <dbReference type="NCBI Taxonomy" id="2951"/>
    <lineage>
        <taxon>Eukaryota</taxon>
        <taxon>Sar</taxon>
        <taxon>Alveolata</taxon>
        <taxon>Dinophyceae</taxon>
        <taxon>Suessiales</taxon>
        <taxon>Symbiodiniaceae</taxon>
        <taxon>Symbiodinium</taxon>
    </lineage>
</organism>
<dbReference type="Proteomes" id="UP000186817">
    <property type="component" value="Unassembled WGS sequence"/>
</dbReference>
<evidence type="ECO:0000256" key="2">
    <source>
        <dbReference type="ARBA" id="ARBA00023295"/>
    </source>
</evidence>
<keyword evidence="4" id="KW-1185">Reference proteome</keyword>
<protein>
    <submittedName>
        <fullName evidence="3">Uncharacterized protein</fullName>
    </submittedName>
</protein>
<dbReference type="AlphaFoldDB" id="A0A1Q9E8H4"/>
<evidence type="ECO:0000313" key="4">
    <source>
        <dbReference type="Proteomes" id="UP000186817"/>
    </source>
</evidence>
<dbReference type="EMBL" id="LSRX01000229">
    <property type="protein sequence ID" value="OLQ03721.1"/>
    <property type="molecule type" value="Genomic_DNA"/>
</dbReference>